<protein>
    <submittedName>
        <fullName evidence="1">Uncharacterized protein</fullName>
    </submittedName>
</protein>
<dbReference type="AlphaFoldDB" id="A0A1X7IXI2"/>
<accession>A0A1X7IXI2</accession>
<reference evidence="2" key="1">
    <citation type="submission" date="2017-04" db="EMBL/GenBank/DDBJ databases">
        <authorList>
            <person name="Varghese N."/>
            <person name="Submissions S."/>
        </authorList>
    </citation>
    <scope>NUCLEOTIDE SEQUENCE [LARGE SCALE GENOMIC DNA]</scope>
    <source>
        <strain evidence="2">DSM 19835</strain>
    </source>
</reference>
<dbReference type="OrthoDB" id="838634at2"/>
<gene>
    <name evidence="1" type="ORF">SAMN03080602_01254</name>
</gene>
<organism evidence="1 2">
    <name type="scientific">Arenibacter troitsensis</name>
    <dbReference type="NCBI Taxonomy" id="188872"/>
    <lineage>
        <taxon>Bacteria</taxon>
        <taxon>Pseudomonadati</taxon>
        <taxon>Bacteroidota</taxon>
        <taxon>Flavobacteriia</taxon>
        <taxon>Flavobacteriales</taxon>
        <taxon>Flavobacteriaceae</taxon>
        <taxon>Arenibacter</taxon>
    </lineage>
</organism>
<sequence length="213" mass="24796">MHPRAKKPIEMLSESLNEILMSVKFSMQYRKSYDSEFWQVAKENDGILGFPSCMLLFCIVDTLGSYFENNPEFKINIKGLSSPQIINNENRSHFYILNSELFNLNLSKGDIDRLYECRTSLLHNSVLTDGVILRETNKKDFIEKIKFGEKTLISIGIEDFYYACQDAVESFFNYPIVINDQLKHRSKFHYKGISNEKGLCKLTHGEFWGMRTT</sequence>
<evidence type="ECO:0000313" key="2">
    <source>
        <dbReference type="Proteomes" id="UP000193420"/>
    </source>
</evidence>
<name>A0A1X7IXI2_9FLAO</name>
<proteinExistence type="predicted"/>
<dbReference type="Proteomes" id="UP000193420">
    <property type="component" value="Unassembled WGS sequence"/>
</dbReference>
<dbReference type="RefSeq" id="WP_139827173.1">
    <property type="nucleotide sequence ID" value="NZ_FXAO01000002.1"/>
</dbReference>
<keyword evidence="2" id="KW-1185">Reference proteome</keyword>
<dbReference type="EMBL" id="FXAO01000002">
    <property type="protein sequence ID" value="SMG19778.1"/>
    <property type="molecule type" value="Genomic_DNA"/>
</dbReference>
<evidence type="ECO:0000313" key="1">
    <source>
        <dbReference type="EMBL" id="SMG19778.1"/>
    </source>
</evidence>